<dbReference type="EMBL" id="FP929117">
    <property type="protein sequence ID" value="CBX94153.1"/>
    <property type="molecule type" value="Genomic_DNA"/>
</dbReference>
<dbReference type="HOGENOM" id="CLU_2886237_0_0_1"/>
<name>E4ZRW9_LEPMJ</name>
<evidence type="ECO:0000313" key="3">
    <source>
        <dbReference type="Proteomes" id="UP000002668"/>
    </source>
</evidence>
<keyword evidence="3" id="KW-1185">Reference proteome</keyword>
<reference evidence="1" key="1">
    <citation type="submission" date="2010-03" db="EMBL/GenBank/DDBJ databases">
        <authorList>
            <person name="Genoscope - CEA"/>
        </authorList>
    </citation>
    <scope>NUCLEOTIDE SEQUENCE</scope>
    <source>
        <strain>V23.1.3</strain>
    </source>
</reference>
<dbReference type="Proteomes" id="UP000002668">
    <property type="component" value="Genome"/>
</dbReference>
<gene>
    <name evidence="1" type="ORF">LEMA_uP123900.1</name>
    <name evidence="2" type="ORF">LEMA_uP123930.1</name>
</gene>
<evidence type="ECO:0000313" key="2">
    <source>
        <dbReference type="EMBL" id="CBX94156.1"/>
    </source>
</evidence>
<dbReference type="InParanoid" id="E4ZRW9"/>
<reference evidence="3" key="2">
    <citation type="journal article" date="2011" name="Nat. Commun.">
        <title>Effector diversification within compartments of the Leptosphaeria maculans genome affected by Repeat-Induced Point mutations.</title>
        <authorList>
            <person name="Rouxel T."/>
            <person name="Grandaubert J."/>
            <person name="Hane J.K."/>
            <person name="Hoede C."/>
            <person name="van de Wouw A.P."/>
            <person name="Couloux A."/>
            <person name="Dominguez V."/>
            <person name="Anthouard V."/>
            <person name="Bally P."/>
            <person name="Bourras S."/>
            <person name="Cozijnsen A.J."/>
            <person name="Ciuffetti L.M."/>
            <person name="Degrave A."/>
            <person name="Dilmaghani A."/>
            <person name="Duret L."/>
            <person name="Fudal I."/>
            <person name="Goodwin S.B."/>
            <person name="Gout L."/>
            <person name="Glaser N."/>
            <person name="Linglin J."/>
            <person name="Kema G.H.J."/>
            <person name="Lapalu N."/>
            <person name="Lawrence C.B."/>
            <person name="May K."/>
            <person name="Meyer M."/>
            <person name="Ollivier B."/>
            <person name="Poulain J."/>
            <person name="Schoch C.L."/>
            <person name="Simon A."/>
            <person name="Spatafora J.W."/>
            <person name="Stachowiak A."/>
            <person name="Turgeon B.G."/>
            <person name="Tyler B.M."/>
            <person name="Vincent D."/>
            <person name="Weissenbach J."/>
            <person name="Amselem J."/>
            <person name="Quesneville H."/>
            <person name="Oliver R.P."/>
            <person name="Wincker P."/>
            <person name="Balesdent M.-H."/>
            <person name="Howlett B.J."/>
        </authorList>
    </citation>
    <scope>NUCLEOTIDE SEQUENCE [LARGE SCALE GENOMIC DNA]</scope>
    <source>
        <strain evidence="3">JN3 / isolate v23.1.3 / race Av1-4-5-6-7-8</strain>
    </source>
</reference>
<dbReference type="VEuPathDB" id="FungiDB:LEMA_uP123900.1"/>
<dbReference type="RefSeq" id="XP_003837593.1">
    <property type="nucleotide sequence ID" value="XM_003837545.1"/>
</dbReference>
<sequence>MVLPGNLLNSTAAIALHVASTDEQYLLSLCLSPEGVSSCTTMSYANKAAQLDPATLALDTGPS</sequence>
<evidence type="ECO:0000313" key="1">
    <source>
        <dbReference type="EMBL" id="CBX94153.1"/>
    </source>
</evidence>
<organism evidence="3">
    <name type="scientific">Leptosphaeria maculans (strain JN3 / isolate v23.1.3 / race Av1-4-5-6-7-8)</name>
    <name type="common">Blackleg fungus</name>
    <name type="synonym">Phoma lingam</name>
    <dbReference type="NCBI Taxonomy" id="985895"/>
    <lineage>
        <taxon>Eukaryota</taxon>
        <taxon>Fungi</taxon>
        <taxon>Dikarya</taxon>
        <taxon>Ascomycota</taxon>
        <taxon>Pezizomycotina</taxon>
        <taxon>Dothideomycetes</taxon>
        <taxon>Pleosporomycetidae</taxon>
        <taxon>Pleosporales</taxon>
        <taxon>Pleosporineae</taxon>
        <taxon>Leptosphaeriaceae</taxon>
        <taxon>Plenodomus</taxon>
        <taxon>Plenodomus lingam/Leptosphaeria maculans species complex</taxon>
    </lineage>
</organism>
<dbReference type="GeneID" id="13285342"/>
<protein>
    <submittedName>
        <fullName evidence="1">Predicted protein</fullName>
    </submittedName>
</protein>
<dbReference type="VEuPathDB" id="FungiDB:LEMA_uP123930.1"/>
<dbReference type="AlphaFoldDB" id="E4ZRW9"/>
<accession>E4ZRW9</accession>
<dbReference type="EMBL" id="FP929117">
    <property type="protein sequence ID" value="CBX94156.1"/>
    <property type="molecule type" value="Genomic_DNA"/>
</dbReference>
<proteinExistence type="predicted"/>